<dbReference type="Proteomes" id="UP000644693">
    <property type="component" value="Unassembled WGS sequence"/>
</dbReference>
<dbReference type="EMBL" id="BMYM01000002">
    <property type="protein sequence ID" value="GHD37396.1"/>
    <property type="molecule type" value="Genomic_DNA"/>
</dbReference>
<feature type="signal peptide" evidence="1">
    <location>
        <begin position="1"/>
        <end position="28"/>
    </location>
</feature>
<proteinExistence type="predicted"/>
<evidence type="ECO:0000313" key="3">
    <source>
        <dbReference type="Proteomes" id="UP000644693"/>
    </source>
</evidence>
<reference evidence="2" key="2">
    <citation type="submission" date="2020-09" db="EMBL/GenBank/DDBJ databases">
        <authorList>
            <person name="Sun Q."/>
            <person name="Kim S."/>
        </authorList>
    </citation>
    <scope>NUCLEOTIDE SEQUENCE</scope>
    <source>
        <strain evidence="2">KCTC 23430</strain>
    </source>
</reference>
<name>A0A918XM75_9GAMM</name>
<sequence>MLHLSFSPARPPSVLMLLLSLATPLSFADTAVVETAQGATMTYEYEGDSLRLTPDRDNPQNYTILRDGTLFSVSETNGEPTVINVSQAMALLGAAVQQAAPGAANARVESLTKTGRKETVANIEGEVYDITFVDFDGKTQRAQMVLSKDPRAVRFRDAVFTFATVVTESMGQEIDQEQLQSQLIAENLGVLRYGDDLSVAVIQEDTINPQRFELPAPPIDMSNLGGLQNMLKGSSDNSDMSKAFDKLLGN</sequence>
<comment type="caution">
    <text evidence="2">The sequence shown here is derived from an EMBL/GenBank/DDBJ whole genome shotgun (WGS) entry which is preliminary data.</text>
</comment>
<keyword evidence="3" id="KW-1185">Reference proteome</keyword>
<evidence type="ECO:0000313" key="2">
    <source>
        <dbReference type="EMBL" id="GHD37396.1"/>
    </source>
</evidence>
<reference evidence="2" key="1">
    <citation type="journal article" date="2014" name="Int. J. Syst. Evol. Microbiol.">
        <title>Complete genome sequence of Corynebacterium casei LMG S-19264T (=DSM 44701T), isolated from a smear-ripened cheese.</title>
        <authorList>
            <consortium name="US DOE Joint Genome Institute (JGI-PGF)"/>
            <person name="Walter F."/>
            <person name="Albersmeier A."/>
            <person name="Kalinowski J."/>
            <person name="Ruckert C."/>
        </authorList>
    </citation>
    <scope>NUCLEOTIDE SEQUENCE</scope>
    <source>
        <strain evidence="2">KCTC 23430</strain>
    </source>
</reference>
<gene>
    <name evidence="2" type="ORF">GCM10007053_26930</name>
</gene>
<protein>
    <recommendedName>
        <fullName evidence="4">DUF4412 domain-containing protein</fullName>
    </recommendedName>
</protein>
<evidence type="ECO:0000256" key="1">
    <source>
        <dbReference type="SAM" id="SignalP"/>
    </source>
</evidence>
<organism evidence="2 3">
    <name type="scientific">Parahalioglobus pacificus</name>
    <dbReference type="NCBI Taxonomy" id="930806"/>
    <lineage>
        <taxon>Bacteria</taxon>
        <taxon>Pseudomonadati</taxon>
        <taxon>Pseudomonadota</taxon>
        <taxon>Gammaproteobacteria</taxon>
        <taxon>Cellvibrionales</taxon>
        <taxon>Halieaceae</taxon>
        <taxon>Parahalioglobus</taxon>
    </lineage>
</organism>
<dbReference type="AlphaFoldDB" id="A0A918XM75"/>
<dbReference type="RefSeq" id="WP_189478289.1">
    <property type="nucleotide sequence ID" value="NZ_BMYM01000002.1"/>
</dbReference>
<accession>A0A918XM75</accession>
<feature type="chain" id="PRO_5037389071" description="DUF4412 domain-containing protein" evidence="1">
    <location>
        <begin position="29"/>
        <end position="250"/>
    </location>
</feature>
<keyword evidence="1" id="KW-0732">Signal</keyword>
<evidence type="ECO:0008006" key="4">
    <source>
        <dbReference type="Google" id="ProtNLM"/>
    </source>
</evidence>